<dbReference type="AlphaFoldDB" id="A0A0U0ZTC4"/>
<sequence>MDQAVSIGAAIREQIVEILRGGGRATTAQVARNLPATERTERYRCAGRCVENCRPGNSRQVLECERGRHRVLYYRSREYAYVYLRQLEKQGLVVRAGVGAKTSAIWWTRTAVPSGDCVTRTEPTPADSHGGDVHAWLQEGLEIVDLDAVLYGATPRPAAARRRR</sequence>
<dbReference type="EMBL" id="CSWP01000009">
    <property type="protein sequence ID" value="CPV67043.1"/>
    <property type="molecule type" value="Genomic_DNA"/>
</dbReference>
<evidence type="ECO:0000313" key="2">
    <source>
        <dbReference type="Proteomes" id="UP000045782"/>
    </source>
</evidence>
<reference evidence="1 2" key="1">
    <citation type="submission" date="2015-03" db="EMBL/GenBank/DDBJ databases">
        <authorList>
            <person name="Murphy D."/>
        </authorList>
    </citation>
    <scope>NUCLEOTIDE SEQUENCE [LARGE SCALE GENOMIC DNA]</scope>
    <source>
        <strain evidence="1 2">PAP088</strain>
    </source>
</reference>
<proteinExistence type="predicted"/>
<name>A0A0U0ZTC4_9MYCO</name>
<gene>
    <name evidence="1" type="ORF">ERS075579_04138</name>
</gene>
<accession>A0A0U0ZTC4</accession>
<evidence type="ECO:0000313" key="1">
    <source>
        <dbReference type="EMBL" id="CPV67043.1"/>
    </source>
</evidence>
<protein>
    <submittedName>
        <fullName evidence="1">Uncharacterized protein</fullName>
    </submittedName>
</protein>
<dbReference type="Proteomes" id="UP000045782">
    <property type="component" value="Unassembled WGS sequence"/>
</dbReference>
<organism evidence="1 2">
    <name type="scientific">Mycobacteroides abscessus</name>
    <dbReference type="NCBI Taxonomy" id="36809"/>
    <lineage>
        <taxon>Bacteria</taxon>
        <taxon>Bacillati</taxon>
        <taxon>Actinomycetota</taxon>
        <taxon>Actinomycetes</taxon>
        <taxon>Mycobacteriales</taxon>
        <taxon>Mycobacteriaceae</taxon>
        <taxon>Mycobacteroides</taxon>
    </lineage>
</organism>